<evidence type="ECO:0000256" key="2">
    <source>
        <dbReference type="ARBA" id="ARBA00004496"/>
    </source>
</evidence>
<feature type="domain" description="PPIase FKBP-type" evidence="10">
    <location>
        <begin position="71"/>
        <end position="147"/>
    </location>
</feature>
<reference evidence="11 12" key="1">
    <citation type="submission" date="2017-12" db="EMBL/GenBank/DDBJ databases">
        <title>Sequencing, de novo assembly and annotation of complete genome of a new Thraustochytrid species, strain FCC1311.</title>
        <authorList>
            <person name="Sedici K."/>
            <person name="Godart F."/>
            <person name="Aiese Cigliano R."/>
            <person name="Sanseverino W."/>
            <person name="Barakat M."/>
            <person name="Ortet P."/>
            <person name="Marechal E."/>
            <person name="Cagnac O."/>
            <person name="Amato A."/>
        </authorList>
    </citation>
    <scope>NUCLEOTIDE SEQUENCE [LARGE SCALE GENOMIC DNA]</scope>
</reference>
<dbReference type="AlphaFoldDB" id="A0A2R5H0Y4"/>
<dbReference type="Gene3D" id="3.10.50.40">
    <property type="match status" value="2"/>
</dbReference>
<organism evidence="11 12">
    <name type="scientific">Hondaea fermentalgiana</name>
    <dbReference type="NCBI Taxonomy" id="2315210"/>
    <lineage>
        <taxon>Eukaryota</taxon>
        <taxon>Sar</taxon>
        <taxon>Stramenopiles</taxon>
        <taxon>Bigyra</taxon>
        <taxon>Labyrinthulomycetes</taxon>
        <taxon>Thraustochytrida</taxon>
        <taxon>Thraustochytriidae</taxon>
        <taxon>Hondaea</taxon>
    </lineage>
</organism>
<evidence type="ECO:0000256" key="4">
    <source>
        <dbReference type="ARBA" id="ARBA00013194"/>
    </source>
</evidence>
<comment type="similarity">
    <text evidence="3">Belongs to the FKBP-type PPIase family.</text>
</comment>
<comment type="caution">
    <text evidence="11">The sequence shown here is derived from an EMBL/GenBank/DDBJ whole genome shotgun (WGS) entry which is preliminary data.</text>
</comment>
<keyword evidence="7" id="KW-0143">Chaperone</keyword>
<dbReference type="InterPro" id="IPR001179">
    <property type="entry name" value="PPIase_FKBP_dom"/>
</dbReference>
<dbReference type="SUPFAM" id="SSF54534">
    <property type="entry name" value="FKBP-like"/>
    <property type="match status" value="2"/>
</dbReference>
<accession>A0A2R5H0Y4</accession>
<name>A0A2R5H0Y4_9STRA</name>
<comment type="subcellular location">
    <subcellularLocation>
        <location evidence="2">Cytoplasm</location>
    </subcellularLocation>
</comment>
<keyword evidence="6 9" id="KW-0697">Rotamase</keyword>
<proteinExistence type="inferred from homology"/>
<keyword evidence="5" id="KW-0963">Cytoplasm</keyword>
<evidence type="ECO:0000256" key="7">
    <source>
        <dbReference type="ARBA" id="ARBA00023186"/>
    </source>
</evidence>
<dbReference type="PANTHER" id="PTHR47861">
    <property type="entry name" value="FKBP-TYPE PEPTIDYL-PROLYL CIS-TRANS ISOMERASE SLYD"/>
    <property type="match status" value="1"/>
</dbReference>
<gene>
    <name evidence="11" type="ORF">FCC1311_102072</name>
</gene>
<evidence type="ECO:0000259" key="10">
    <source>
        <dbReference type="PROSITE" id="PS50059"/>
    </source>
</evidence>
<evidence type="ECO:0000256" key="5">
    <source>
        <dbReference type="ARBA" id="ARBA00022490"/>
    </source>
</evidence>
<dbReference type="EMBL" id="BEYU01000176">
    <property type="protein sequence ID" value="GBG33984.1"/>
    <property type="molecule type" value="Genomic_DNA"/>
</dbReference>
<evidence type="ECO:0000256" key="6">
    <source>
        <dbReference type="ARBA" id="ARBA00023110"/>
    </source>
</evidence>
<evidence type="ECO:0000256" key="1">
    <source>
        <dbReference type="ARBA" id="ARBA00000971"/>
    </source>
</evidence>
<dbReference type="OrthoDB" id="1902587at2759"/>
<comment type="catalytic activity">
    <reaction evidence="1 9">
        <text>[protein]-peptidylproline (omega=180) = [protein]-peptidylproline (omega=0)</text>
        <dbReference type="Rhea" id="RHEA:16237"/>
        <dbReference type="Rhea" id="RHEA-COMP:10747"/>
        <dbReference type="Rhea" id="RHEA-COMP:10748"/>
        <dbReference type="ChEBI" id="CHEBI:83833"/>
        <dbReference type="ChEBI" id="CHEBI:83834"/>
        <dbReference type="EC" id="5.2.1.8"/>
    </reaction>
</comment>
<evidence type="ECO:0000256" key="3">
    <source>
        <dbReference type="ARBA" id="ARBA00006577"/>
    </source>
</evidence>
<dbReference type="GO" id="GO:0042026">
    <property type="term" value="P:protein refolding"/>
    <property type="evidence" value="ECO:0007669"/>
    <property type="project" value="UniProtKB-ARBA"/>
</dbReference>
<dbReference type="Proteomes" id="UP000241890">
    <property type="component" value="Unassembled WGS sequence"/>
</dbReference>
<sequence>MALLGVRRLVQPSISGRVLGATMGRMPSMTSTARSTVVARSAAMPAMAQVQRRLLSGDSSDGSKKLVADVEMRVKMDYTLRLAGADEVLDSSEKHGPMSFILGRQEVIPGIEDEVRGMEAGEERTEVLIAPELAYGEKDDRKVAKVPLDRLPEDVEAGMRLQMSTGQQVRVQEILKEEELAVLDLNHPLAGETLRFDIRVVDVERLPPVRVDVSKPGTGSTKPELGDSVTMHYTGRIDGSEEPFDSSRNRGEPLTFSAGHRQLIIGLDNAIMSMTTGEQATVHLPSVHAYGERGAGNGVIPPNADLVFEVEILSIEPAGKEPSPEDA</sequence>
<evidence type="ECO:0000313" key="11">
    <source>
        <dbReference type="EMBL" id="GBG33984.1"/>
    </source>
</evidence>
<keyword evidence="12" id="KW-1185">Reference proteome</keyword>
<feature type="domain" description="PPIase FKBP-type" evidence="10">
    <location>
        <begin position="226"/>
        <end position="316"/>
    </location>
</feature>
<evidence type="ECO:0000313" key="12">
    <source>
        <dbReference type="Proteomes" id="UP000241890"/>
    </source>
</evidence>
<dbReference type="InParanoid" id="A0A2R5H0Y4"/>
<dbReference type="EC" id="5.2.1.8" evidence="4 9"/>
<dbReference type="InterPro" id="IPR046357">
    <property type="entry name" value="PPIase_dom_sf"/>
</dbReference>
<dbReference type="GO" id="GO:0005737">
    <property type="term" value="C:cytoplasm"/>
    <property type="evidence" value="ECO:0007669"/>
    <property type="project" value="UniProtKB-SubCell"/>
</dbReference>
<protein>
    <recommendedName>
        <fullName evidence="4 9">peptidylprolyl isomerase</fullName>
        <ecNumber evidence="4 9">5.2.1.8</ecNumber>
    </recommendedName>
</protein>
<keyword evidence="8 9" id="KW-0413">Isomerase</keyword>
<dbReference type="PANTHER" id="PTHR47861:SF3">
    <property type="entry name" value="FKBP-TYPE PEPTIDYL-PROLYL CIS-TRANS ISOMERASE SLYD"/>
    <property type="match status" value="1"/>
</dbReference>
<dbReference type="Pfam" id="PF00254">
    <property type="entry name" value="FKBP_C"/>
    <property type="match status" value="2"/>
</dbReference>
<evidence type="ECO:0000256" key="9">
    <source>
        <dbReference type="PROSITE-ProRule" id="PRU00277"/>
    </source>
</evidence>
<dbReference type="GO" id="GO:0003755">
    <property type="term" value="F:peptidyl-prolyl cis-trans isomerase activity"/>
    <property type="evidence" value="ECO:0007669"/>
    <property type="project" value="UniProtKB-KW"/>
</dbReference>
<evidence type="ECO:0000256" key="8">
    <source>
        <dbReference type="ARBA" id="ARBA00023235"/>
    </source>
</evidence>
<dbReference type="PROSITE" id="PS50059">
    <property type="entry name" value="FKBP_PPIASE"/>
    <property type="match status" value="2"/>
</dbReference>